<keyword evidence="1" id="KW-0472">Membrane</keyword>
<evidence type="ECO:0000256" key="1">
    <source>
        <dbReference type="SAM" id="Phobius"/>
    </source>
</evidence>
<organism evidence="2">
    <name type="scientific">Haptolina ericina</name>
    <dbReference type="NCBI Taxonomy" id="156174"/>
    <lineage>
        <taxon>Eukaryota</taxon>
        <taxon>Haptista</taxon>
        <taxon>Haptophyta</taxon>
        <taxon>Prymnesiophyceae</taxon>
        <taxon>Prymnesiales</taxon>
        <taxon>Prymnesiaceae</taxon>
        <taxon>Haptolina</taxon>
    </lineage>
</organism>
<gene>
    <name evidence="2" type="ORF">HERI1096_LOCUS3266</name>
</gene>
<accession>A0A7S3AEW2</accession>
<evidence type="ECO:0000313" key="2">
    <source>
        <dbReference type="EMBL" id="CAE0102609.1"/>
    </source>
</evidence>
<dbReference type="EMBL" id="HBHX01006008">
    <property type="protein sequence ID" value="CAE0102609.1"/>
    <property type="molecule type" value="Transcribed_RNA"/>
</dbReference>
<proteinExistence type="predicted"/>
<protein>
    <submittedName>
        <fullName evidence="2">Uncharacterized protein</fullName>
    </submittedName>
</protein>
<feature type="transmembrane region" description="Helical" evidence="1">
    <location>
        <begin position="23"/>
        <end position="45"/>
    </location>
</feature>
<dbReference type="AlphaFoldDB" id="A0A7S3AEW2"/>
<reference evidence="2" key="1">
    <citation type="submission" date="2021-01" db="EMBL/GenBank/DDBJ databases">
        <authorList>
            <person name="Corre E."/>
            <person name="Pelletier E."/>
            <person name="Niang G."/>
            <person name="Scheremetjew M."/>
            <person name="Finn R."/>
            <person name="Kale V."/>
            <person name="Holt S."/>
            <person name="Cochrane G."/>
            <person name="Meng A."/>
            <person name="Brown T."/>
            <person name="Cohen L."/>
        </authorList>
    </citation>
    <scope>NUCLEOTIDE SEQUENCE</scope>
    <source>
        <strain evidence="2">CCMP281</strain>
    </source>
</reference>
<name>A0A7S3AEW2_9EUKA</name>
<feature type="transmembrane region" description="Helical" evidence="1">
    <location>
        <begin position="111"/>
        <end position="133"/>
    </location>
</feature>
<keyword evidence="1" id="KW-1133">Transmembrane helix</keyword>
<keyword evidence="1" id="KW-0812">Transmembrane</keyword>
<sequence>MALSSMFALHGMASTPLTRRGDLVPLLIACVASCGCVCSYFPTIAKQRLALAMSHGIYLRLCFDLHSNNPGGDTTLAAALEHPQAQLAFVLLGAFRAIPLLRRIPRSAATAPLLCSVCVLILAVELYTISLVATRPDPAFWRLGIVEFVILAEGRLRIAAHRLHTRADLRARVQ</sequence>